<name>A0A3B1CAW0_9ZZZZ</name>
<dbReference type="UniPathway" id="UPA00253">
    <property type="reaction ID" value="UER00327"/>
</dbReference>
<dbReference type="Pfam" id="PF02445">
    <property type="entry name" value="NadA"/>
    <property type="match status" value="1"/>
</dbReference>
<dbReference type="GO" id="GO:0051539">
    <property type="term" value="F:4 iron, 4 sulfur cluster binding"/>
    <property type="evidence" value="ECO:0007669"/>
    <property type="project" value="UniProtKB-KW"/>
</dbReference>
<organism evidence="10">
    <name type="scientific">hydrothermal vent metagenome</name>
    <dbReference type="NCBI Taxonomy" id="652676"/>
    <lineage>
        <taxon>unclassified sequences</taxon>
        <taxon>metagenomes</taxon>
        <taxon>ecological metagenomes</taxon>
    </lineage>
</organism>
<dbReference type="SUPFAM" id="SSF142754">
    <property type="entry name" value="NadA-like"/>
    <property type="match status" value="1"/>
</dbReference>
<keyword evidence="8" id="KW-0408">Iron</keyword>
<keyword evidence="5" id="KW-0662">Pyridine nucleotide biosynthesis</keyword>
<dbReference type="GO" id="GO:0008987">
    <property type="term" value="F:quinolinate synthetase A activity"/>
    <property type="evidence" value="ECO:0007669"/>
    <property type="project" value="InterPro"/>
</dbReference>
<comment type="pathway">
    <text evidence="2">Cofactor biosynthesis; NAD(+) biosynthesis; quinolinate from iminoaspartate: step 1/1.</text>
</comment>
<evidence type="ECO:0000313" key="10">
    <source>
        <dbReference type="EMBL" id="VAX27636.1"/>
    </source>
</evidence>
<dbReference type="FunFam" id="3.40.50.10800:FF:000001">
    <property type="entry name" value="Quinolinate synthase A"/>
    <property type="match status" value="1"/>
</dbReference>
<evidence type="ECO:0000256" key="4">
    <source>
        <dbReference type="ARBA" id="ARBA00022485"/>
    </source>
</evidence>
<evidence type="ECO:0000256" key="2">
    <source>
        <dbReference type="ARBA" id="ARBA00005065"/>
    </source>
</evidence>
<evidence type="ECO:0000256" key="1">
    <source>
        <dbReference type="ARBA" id="ARBA00001966"/>
    </source>
</evidence>
<gene>
    <name evidence="10" type="ORF">MNBD_NITROSPIRAE02-295</name>
</gene>
<keyword evidence="7" id="KW-0479">Metal-binding</keyword>
<evidence type="ECO:0000256" key="7">
    <source>
        <dbReference type="ARBA" id="ARBA00022723"/>
    </source>
</evidence>
<dbReference type="NCBIfam" id="TIGR00550">
    <property type="entry name" value="nadA"/>
    <property type="match status" value="1"/>
</dbReference>
<dbReference type="InterPro" id="IPR036094">
    <property type="entry name" value="NadA_sf"/>
</dbReference>
<evidence type="ECO:0000256" key="6">
    <source>
        <dbReference type="ARBA" id="ARBA00022679"/>
    </source>
</evidence>
<dbReference type="GO" id="GO:0046872">
    <property type="term" value="F:metal ion binding"/>
    <property type="evidence" value="ECO:0007669"/>
    <property type="project" value="UniProtKB-KW"/>
</dbReference>
<dbReference type="GO" id="GO:0034628">
    <property type="term" value="P:'de novo' NAD+ biosynthetic process from L-aspartate"/>
    <property type="evidence" value="ECO:0007669"/>
    <property type="project" value="TreeGrafter"/>
</dbReference>
<keyword evidence="9" id="KW-0411">Iron-sulfur</keyword>
<keyword evidence="6 10" id="KW-0808">Transferase</keyword>
<protein>
    <recommendedName>
        <fullName evidence="3">quinolinate synthase</fullName>
        <ecNumber evidence="3">2.5.1.72</ecNumber>
    </recommendedName>
</protein>
<comment type="cofactor">
    <cofactor evidence="1">
        <name>[4Fe-4S] cluster</name>
        <dbReference type="ChEBI" id="CHEBI:49883"/>
    </cofactor>
</comment>
<dbReference type="EC" id="2.5.1.72" evidence="3"/>
<keyword evidence="4" id="KW-0004">4Fe-4S</keyword>
<evidence type="ECO:0000256" key="8">
    <source>
        <dbReference type="ARBA" id="ARBA00023004"/>
    </source>
</evidence>
<dbReference type="Gene3D" id="3.40.50.10800">
    <property type="entry name" value="NadA-like"/>
    <property type="match status" value="3"/>
</dbReference>
<evidence type="ECO:0000256" key="5">
    <source>
        <dbReference type="ARBA" id="ARBA00022642"/>
    </source>
</evidence>
<reference evidence="10" key="1">
    <citation type="submission" date="2018-06" db="EMBL/GenBank/DDBJ databases">
        <authorList>
            <person name="Zhirakovskaya E."/>
        </authorList>
    </citation>
    <scope>NUCLEOTIDE SEQUENCE</scope>
</reference>
<dbReference type="EMBL" id="UOGH01000053">
    <property type="protein sequence ID" value="VAX27636.1"/>
    <property type="molecule type" value="Genomic_DNA"/>
</dbReference>
<proteinExistence type="predicted"/>
<dbReference type="AlphaFoldDB" id="A0A3B1CAW0"/>
<evidence type="ECO:0000256" key="3">
    <source>
        <dbReference type="ARBA" id="ARBA00012669"/>
    </source>
</evidence>
<dbReference type="PANTHER" id="PTHR30573:SF0">
    <property type="entry name" value="QUINOLINATE SYNTHASE, CHLOROPLASTIC"/>
    <property type="match status" value="1"/>
</dbReference>
<dbReference type="PANTHER" id="PTHR30573">
    <property type="entry name" value="QUINOLINATE SYNTHETASE A"/>
    <property type="match status" value="1"/>
</dbReference>
<sequence length="328" mass="37225">MEDEQKKITEEILKLKEEQRAIILSHNYQRDEVQEIADFTGDSLELSRKAAGVDCDIIVFCGVNFMAESASILSPDKTVLLPEVEANCPMADMVRVSGERKVWKSFPGYDEQPTFVFPHDFTLRDIKAQHPGVPVVTYVNTTADVKAESDICCTSANVVKVIESLPDKEVICVPDRNLSAWAAKHTNKKIIAWDGFCHVHDRVGVEDVEKARKQYPNALLMAHPECRLEVLDLADHVTSTSGMLRFAKSSDAREFVVGTEIGLMYRLRKENPDKTFYPLRKDMICPNMKKTRLSSILRALKELTYIIKVPEDIRVRAKKALDRMLEIK</sequence>
<accession>A0A3B1CAW0</accession>
<dbReference type="InterPro" id="IPR003473">
    <property type="entry name" value="NadA"/>
</dbReference>
<evidence type="ECO:0000256" key="9">
    <source>
        <dbReference type="ARBA" id="ARBA00023014"/>
    </source>
</evidence>